<dbReference type="GO" id="GO:0070204">
    <property type="term" value="F:2-succinyl-5-enolpyruvyl-6-hydroxy-3-cyclohexene-1-carboxylic-acid synthase activity"/>
    <property type="evidence" value="ECO:0007669"/>
    <property type="project" value="UniProtKB-UniRule"/>
</dbReference>
<dbReference type="HAMAP" id="MF_01659">
    <property type="entry name" value="MenD"/>
    <property type="match status" value="1"/>
</dbReference>
<keyword evidence="2 6" id="KW-0479">Metal-binding</keyword>
<evidence type="ECO:0000256" key="6">
    <source>
        <dbReference type="HAMAP-Rule" id="MF_01659"/>
    </source>
</evidence>
<protein>
    <recommendedName>
        <fullName evidence="6">2-succinyl-5-enolpyruvyl-6-hydroxy-3-cyclohexene-1-carboxylate synthase</fullName>
        <shortName evidence="6">SEPHCHC synthase</shortName>
        <ecNumber evidence="6">2.2.1.9</ecNumber>
    </recommendedName>
    <alternativeName>
        <fullName evidence="6">Menaquinone biosynthesis protein MenD</fullName>
    </alternativeName>
</protein>
<evidence type="ECO:0000259" key="7">
    <source>
        <dbReference type="Pfam" id="PF02775"/>
    </source>
</evidence>
<dbReference type="SUPFAM" id="SSF52518">
    <property type="entry name" value="Thiamin diphosphate-binding fold (THDP-binding)"/>
    <property type="match status" value="2"/>
</dbReference>
<dbReference type="PANTHER" id="PTHR42916">
    <property type="entry name" value="2-SUCCINYL-5-ENOLPYRUVYL-6-HYDROXY-3-CYCLOHEXENE-1-CARBOXYLATE SYNTHASE"/>
    <property type="match status" value="1"/>
</dbReference>
<dbReference type="NCBIfam" id="TIGR00173">
    <property type="entry name" value="menD"/>
    <property type="match status" value="1"/>
</dbReference>
<dbReference type="GO" id="GO:0009234">
    <property type="term" value="P:menaquinone biosynthetic process"/>
    <property type="evidence" value="ECO:0007669"/>
    <property type="project" value="UniProtKB-UniRule"/>
</dbReference>
<comment type="function">
    <text evidence="6">Catalyzes the thiamine diphosphate-dependent decarboxylation of 2-oxoglutarate and the subsequent addition of the resulting succinic semialdehyde-thiamine pyrophosphate anion to isochorismate to yield 2-succinyl-5-enolpyruvyl-6-hydroxy-3-cyclohexene-1-carboxylate (SEPHCHC).</text>
</comment>
<comment type="cofactor">
    <cofactor evidence="6">
        <name>Mg(2+)</name>
        <dbReference type="ChEBI" id="CHEBI:18420"/>
    </cofactor>
    <cofactor evidence="6">
        <name>Mn(2+)</name>
        <dbReference type="ChEBI" id="CHEBI:29035"/>
    </cofactor>
</comment>
<evidence type="ECO:0000256" key="2">
    <source>
        <dbReference type="ARBA" id="ARBA00022723"/>
    </source>
</evidence>
<dbReference type="Pfam" id="PF02775">
    <property type="entry name" value="TPP_enzyme_C"/>
    <property type="match status" value="1"/>
</dbReference>
<dbReference type="Gene3D" id="3.40.50.970">
    <property type="match status" value="2"/>
</dbReference>
<feature type="domain" description="Thiamine pyrophosphate enzyme TPP-binding" evidence="7">
    <location>
        <begin position="378"/>
        <end position="504"/>
    </location>
</feature>
<dbReference type="InterPro" id="IPR012001">
    <property type="entry name" value="Thiamin_PyroP_enz_TPP-bd_dom"/>
</dbReference>
<evidence type="ECO:0000256" key="4">
    <source>
        <dbReference type="ARBA" id="ARBA00023052"/>
    </source>
</evidence>
<comment type="cofactor">
    <cofactor evidence="6">
        <name>thiamine diphosphate</name>
        <dbReference type="ChEBI" id="CHEBI:58937"/>
    </cofactor>
    <text evidence="6">Binds 1 thiamine pyrophosphate per subunit.</text>
</comment>
<dbReference type="OrthoDB" id="9791859at2"/>
<keyword evidence="4 6" id="KW-0786">Thiamine pyrophosphate</keyword>
<dbReference type="CDD" id="cd07037">
    <property type="entry name" value="TPP_PYR_MenD"/>
    <property type="match status" value="1"/>
</dbReference>
<accession>A0A4P7ICS3</accession>
<comment type="subunit">
    <text evidence="6">Homodimer.</text>
</comment>
<keyword evidence="1 6" id="KW-0808">Transferase</keyword>
<dbReference type="UniPathway" id="UPA01057">
    <property type="reaction ID" value="UER00164"/>
</dbReference>
<feature type="domain" description="Thiamine pyrophosphate enzyme N-terminal TPP-binding" evidence="8">
    <location>
        <begin position="7"/>
        <end position="123"/>
    </location>
</feature>
<dbReference type="UniPathway" id="UPA00079"/>
<dbReference type="InterPro" id="IPR004433">
    <property type="entry name" value="MenaQ_synth_MenD"/>
</dbReference>
<keyword evidence="5 6" id="KW-0464">Manganese</keyword>
<evidence type="ECO:0000313" key="10">
    <source>
        <dbReference type="Proteomes" id="UP000294853"/>
    </source>
</evidence>
<comment type="catalytic activity">
    <reaction evidence="6">
        <text>isochorismate + 2-oxoglutarate + H(+) = 5-enolpyruvoyl-6-hydroxy-2-succinyl-cyclohex-3-ene-1-carboxylate + CO2</text>
        <dbReference type="Rhea" id="RHEA:25593"/>
        <dbReference type="ChEBI" id="CHEBI:15378"/>
        <dbReference type="ChEBI" id="CHEBI:16526"/>
        <dbReference type="ChEBI" id="CHEBI:16810"/>
        <dbReference type="ChEBI" id="CHEBI:29780"/>
        <dbReference type="ChEBI" id="CHEBI:58818"/>
        <dbReference type="EC" id="2.2.1.9"/>
    </reaction>
</comment>
<name>A0A4P7ICS3_9ACTN</name>
<dbReference type="GO" id="GO:0030145">
    <property type="term" value="F:manganese ion binding"/>
    <property type="evidence" value="ECO:0007669"/>
    <property type="project" value="UniProtKB-UniRule"/>
</dbReference>
<dbReference type="Proteomes" id="UP000294853">
    <property type="component" value="Chromosome"/>
</dbReference>
<evidence type="ECO:0000256" key="5">
    <source>
        <dbReference type="ARBA" id="ARBA00023211"/>
    </source>
</evidence>
<dbReference type="InterPro" id="IPR029061">
    <property type="entry name" value="THDP-binding"/>
</dbReference>
<comment type="pathway">
    <text evidence="6">Quinol/quinone metabolism; 1,4-dihydroxy-2-naphthoate biosynthesis; 1,4-dihydroxy-2-naphthoate from chorismate: step 2/7.</text>
</comment>
<dbReference type="InterPro" id="IPR011766">
    <property type="entry name" value="TPP_enzyme_TPP-bd"/>
</dbReference>
<keyword evidence="3 6" id="KW-0460">Magnesium</keyword>
<dbReference type="GO" id="GO:0030976">
    <property type="term" value="F:thiamine pyrophosphate binding"/>
    <property type="evidence" value="ECO:0007669"/>
    <property type="project" value="UniProtKB-UniRule"/>
</dbReference>
<comment type="similarity">
    <text evidence="6">Belongs to the TPP enzyme family. MenD subfamily.</text>
</comment>
<proteinExistence type="inferred from homology"/>
<keyword evidence="10" id="KW-1185">Reference proteome</keyword>
<dbReference type="EC" id="2.2.1.9" evidence="6"/>
<keyword evidence="6" id="KW-0474">Menaquinone biosynthesis</keyword>
<dbReference type="EMBL" id="CP038436">
    <property type="protein sequence ID" value="QBX54909.1"/>
    <property type="molecule type" value="Genomic_DNA"/>
</dbReference>
<dbReference type="PIRSF" id="PIRSF004983">
    <property type="entry name" value="MenD"/>
    <property type="match status" value="1"/>
</dbReference>
<dbReference type="PANTHER" id="PTHR42916:SF1">
    <property type="entry name" value="PROTEIN PHYLLO, CHLOROPLASTIC"/>
    <property type="match status" value="1"/>
</dbReference>
<evidence type="ECO:0000313" key="9">
    <source>
        <dbReference type="EMBL" id="QBX54909.1"/>
    </source>
</evidence>
<dbReference type="Gene3D" id="3.40.50.1220">
    <property type="entry name" value="TPP-binding domain"/>
    <property type="match status" value="1"/>
</dbReference>
<organism evidence="9 10">
    <name type="scientific">Nocardioides seonyuensis</name>
    <dbReference type="NCBI Taxonomy" id="2518371"/>
    <lineage>
        <taxon>Bacteria</taxon>
        <taxon>Bacillati</taxon>
        <taxon>Actinomycetota</taxon>
        <taxon>Actinomycetes</taxon>
        <taxon>Propionibacteriales</taxon>
        <taxon>Nocardioidaceae</taxon>
        <taxon>Nocardioides</taxon>
    </lineage>
</organism>
<evidence type="ECO:0000259" key="8">
    <source>
        <dbReference type="Pfam" id="PF02776"/>
    </source>
</evidence>
<comment type="pathway">
    <text evidence="6">Quinol/quinone metabolism; menaquinone biosynthesis.</text>
</comment>
<evidence type="ECO:0000256" key="3">
    <source>
        <dbReference type="ARBA" id="ARBA00022842"/>
    </source>
</evidence>
<sequence length="534" mass="56241">MSDSTRLARNLVGAMVGAGVHDVVLAPGSRNAPLAFALHDAADAGLLRLHTRLDERSAAFLALGLTKVGATAAVVCTSGTAVANLHPAVLEAAHAGLGLVVVTADRPAALRGTGASQTTDQVRIFGGAAVFHDVATDADLADVRHSLADLPWAEGPLHVNVQLSPPLVPEDRWQATATTVESPFVRKGRKAPHQFELAPGPRTVVVAGDDAGPRARVLAQAGGWPLLAEPTSGSRTGDNPIRCYRLLLDSALGGRIERVVVAGHPTLSRPVTRLLEREDVEVVSVRPRGTWAERPFAVSRTVEAVRVATSDGGEWLDEWRAADRDVSRALDRLLAEEPDLTPYEVAGAVSRALPPGGLLFVGASSPIRDLDLMVAPYGVGDRRKVIANRGLAGIDGTVSSAVGAALGRPDSSRALALMGDVTFLHDMTGLVLGPREERPDLTIVVVNDDGGSIFSMLEQGAQGYADRYDTLFGTPHGVDVASLCAATRTPHLRVGSLPELEQALSMPNGGLEVIEAAVRRDNRRELDARIRALV</sequence>
<evidence type="ECO:0000256" key="1">
    <source>
        <dbReference type="ARBA" id="ARBA00022679"/>
    </source>
</evidence>
<dbReference type="AlphaFoldDB" id="A0A4P7ICS3"/>
<dbReference type="CDD" id="cd02009">
    <property type="entry name" value="TPP_SHCHC_synthase"/>
    <property type="match status" value="1"/>
</dbReference>
<dbReference type="Pfam" id="PF02776">
    <property type="entry name" value="TPP_enzyme_N"/>
    <property type="match status" value="1"/>
</dbReference>
<dbReference type="KEGG" id="nsn:EXE58_05160"/>
<dbReference type="GO" id="GO:0000287">
    <property type="term" value="F:magnesium ion binding"/>
    <property type="evidence" value="ECO:0007669"/>
    <property type="project" value="UniProtKB-UniRule"/>
</dbReference>
<reference evidence="9 10" key="1">
    <citation type="submission" date="2019-03" db="EMBL/GenBank/DDBJ databases">
        <title>Three New Species of Nocardioides, Nocardioides euryhalodurans sp. nov., Nocardioides seonyuensis sp. nov. and Nocardioides eburneoflavus sp. nov. Iolated from Soil.</title>
        <authorList>
            <person name="Roh S.G."/>
            <person name="Lee C."/>
            <person name="Kim M.-K."/>
            <person name="Kim S.B."/>
        </authorList>
    </citation>
    <scope>NUCLEOTIDE SEQUENCE [LARGE SCALE GENOMIC DNA]</scope>
    <source>
        <strain evidence="9 10">MMS17-SY207-3</strain>
    </source>
</reference>
<dbReference type="RefSeq" id="WP_135266878.1">
    <property type="nucleotide sequence ID" value="NZ_CP038436.1"/>
</dbReference>
<gene>
    <name evidence="6 9" type="primary">menD</name>
    <name evidence="9" type="ORF">EXE58_05160</name>
</gene>